<evidence type="ECO:0000256" key="1">
    <source>
        <dbReference type="SAM" id="MobiDB-lite"/>
    </source>
</evidence>
<dbReference type="AlphaFoldDB" id="A0AAN7LYS3"/>
<evidence type="ECO:0000313" key="2">
    <source>
        <dbReference type="EMBL" id="KAK4793769.1"/>
    </source>
</evidence>
<sequence length="69" mass="7499">MGACASVPIDLKDVKAPETAKEEDTTSIEPEQAKSGQEKLVKEELKEEEKLPEEASAAQKDDEKALNVT</sequence>
<keyword evidence="3" id="KW-1185">Reference proteome</keyword>
<reference evidence="2 3" key="1">
    <citation type="journal article" date="2023" name="Hortic Res">
        <title>Pangenome of water caltrop reveals structural variations and asymmetric subgenome divergence after allopolyploidization.</title>
        <authorList>
            <person name="Zhang X."/>
            <person name="Chen Y."/>
            <person name="Wang L."/>
            <person name="Yuan Y."/>
            <person name="Fang M."/>
            <person name="Shi L."/>
            <person name="Lu R."/>
            <person name="Comes H.P."/>
            <person name="Ma Y."/>
            <person name="Chen Y."/>
            <person name="Huang G."/>
            <person name="Zhou Y."/>
            <person name="Zheng Z."/>
            <person name="Qiu Y."/>
        </authorList>
    </citation>
    <scope>NUCLEOTIDE SEQUENCE [LARGE SCALE GENOMIC DNA]</scope>
    <source>
        <strain evidence="2">F231</strain>
    </source>
</reference>
<dbReference type="EMBL" id="JAXQNO010000008">
    <property type="protein sequence ID" value="KAK4793769.1"/>
    <property type="molecule type" value="Genomic_DNA"/>
</dbReference>
<proteinExistence type="predicted"/>
<protein>
    <submittedName>
        <fullName evidence="2">Uncharacterized protein</fullName>
    </submittedName>
</protein>
<gene>
    <name evidence="2" type="ORF">SAY86_024204</name>
</gene>
<feature type="compositionally biased region" description="Basic and acidic residues" evidence="1">
    <location>
        <begin position="36"/>
        <end position="69"/>
    </location>
</feature>
<evidence type="ECO:0000313" key="3">
    <source>
        <dbReference type="Proteomes" id="UP001346149"/>
    </source>
</evidence>
<accession>A0AAN7LYS3</accession>
<feature type="region of interest" description="Disordered" evidence="1">
    <location>
        <begin position="1"/>
        <end position="69"/>
    </location>
</feature>
<dbReference type="Proteomes" id="UP001346149">
    <property type="component" value="Unassembled WGS sequence"/>
</dbReference>
<comment type="caution">
    <text evidence="2">The sequence shown here is derived from an EMBL/GenBank/DDBJ whole genome shotgun (WGS) entry which is preliminary data.</text>
</comment>
<feature type="compositionally biased region" description="Basic and acidic residues" evidence="1">
    <location>
        <begin position="10"/>
        <end position="24"/>
    </location>
</feature>
<organism evidence="2 3">
    <name type="scientific">Trapa natans</name>
    <name type="common">Water chestnut</name>
    <dbReference type="NCBI Taxonomy" id="22666"/>
    <lineage>
        <taxon>Eukaryota</taxon>
        <taxon>Viridiplantae</taxon>
        <taxon>Streptophyta</taxon>
        <taxon>Embryophyta</taxon>
        <taxon>Tracheophyta</taxon>
        <taxon>Spermatophyta</taxon>
        <taxon>Magnoliopsida</taxon>
        <taxon>eudicotyledons</taxon>
        <taxon>Gunneridae</taxon>
        <taxon>Pentapetalae</taxon>
        <taxon>rosids</taxon>
        <taxon>malvids</taxon>
        <taxon>Myrtales</taxon>
        <taxon>Lythraceae</taxon>
        <taxon>Trapa</taxon>
    </lineage>
</organism>
<name>A0AAN7LYS3_TRANT</name>